<dbReference type="InterPro" id="IPR004304">
    <property type="entry name" value="FmdA_AmdA"/>
</dbReference>
<organism evidence="1 2">
    <name type="scientific">Candidatus Uhrbacteria bacterium RIFOXYB2_FULL_57_15</name>
    <dbReference type="NCBI Taxonomy" id="1802422"/>
    <lineage>
        <taxon>Bacteria</taxon>
        <taxon>Candidatus Uhriibacteriota</taxon>
    </lineage>
</organism>
<accession>A0A1F7W636</accession>
<dbReference type="AlphaFoldDB" id="A0A1F7W636"/>
<dbReference type="SUPFAM" id="SSF141130">
    <property type="entry name" value="Acetamidase/Formamidase-like"/>
    <property type="match status" value="1"/>
</dbReference>
<comment type="caution">
    <text evidence="1">The sequence shown here is derived from an EMBL/GenBank/DDBJ whole genome shotgun (WGS) entry which is preliminary data.</text>
</comment>
<dbReference type="PANTHER" id="PTHR31891:SF1">
    <property type="entry name" value="FORMAMIDASE C869.04-RELATED"/>
    <property type="match status" value="1"/>
</dbReference>
<name>A0A1F7W636_9BACT</name>
<proteinExistence type="predicted"/>
<gene>
    <name evidence="1" type="ORF">A2304_00220</name>
</gene>
<evidence type="ECO:0000313" key="2">
    <source>
        <dbReference type="Proteomes" id="UP000176501"/>
    </source>
</evidence>
<evidence type="ECO:0000313" key="1">
    <source>
        <dbReference type="EMBL" id="OGL98261.1"/>
    </source>
</evidence>
<reference evidence="1 2" key="1">
    <citation type="journal article" date="2016" name="Nat. Commun.">
        <title>Thousands of microbial genomes shed light on interconnected biogeochemical processes in an aquifer system.</title>
        <authorList>
            <person name="Anantharaman K."/>
            <person name="Brown C.T."/>
            <person name="Hug L.A."/>
            <person name="Sharon I."/>
            <person name="Castelle C.J."/>
            <person name="Probst A.J."/>
            <person name="Thomas B.C."/>
            <person name="Singh A."/>
            <person name="Wilkins M.J."/>
            <person name="Karaoz U."/>
            <person name="Brodie E.L."/>
            <person name="Williams K.H."/>
            <person name="Hubbard S.S."/>
            <person name="Banfield J.F."/>
        </authorList>
    </citation>
    <scope>NUCLEOTIDE SEQUENCE [LARGE SCALE GENOMIC DNA]</scope>
</reference>
<dbReference type="Gene3D" id="2.60.120.580">
    <property type="entry name" value="Acetamidase/Formamidase-like domains"/>
    <property type="match status" value="1"/>
</dbReference>
<protein>
    <recommendedName>
        <fullName evidence="3">Acetamidase</fullName>
    </recommendedName>
</protein>
<sequence length="306" mass="34015">MKIVSEKIYRIDDSRPSALVVHPGEEFVVKLQNAFGRSFRSVKDFETFFLPRNELLKKRVGHPCTGPIEVETKEKNISLAVHVVDTKVTKAYQCLSKSTGFLRDRFEARACEIYPIEPGNRVVVGGGDLRLRTHPKIGFVSTFDSESRSCGRASKNGGNLDLNFLDKGSIIYLPVNASKARFLIGDLHACQGNGEAAGIAIEADGEVTLCVEIVDKINFPIIDDKIRMIVVGYGETLEECARVATENSMIFLARIFPFCDWSEERIYKFISAEGNLVIGNGSGTIKTCGMVFYKGRMYNAHDLPIF</sequence>
<dbReference type="Pfam" id="PF03069">
    <property type="entry name" value="FmdA_AmdA"/>
    <property type="match status" value="1"/>
</dbReference>
<evidence type="ECO:0008006" key="3">
    <source>
        <dbReference type="Google" id="ProtNLM"/>
    </source>
</evidence>
<dbReference type="Proteomes" id="UP000176501">
    <property type="component" value="Unassembled WGS sequence"/>
</dbReference>
<dbReference type="GO" id="GO:0016811">
    <property type="term" value="F:hydrolase activity, acting on carbon-nitrogen (but not peptide) bonds, in linear amides"/>
    <property type="evidence" value="ECO:0007669"/>
    <property type="project" value="InterPro"/>
</dbReference>
<dbReference type="EMBL" id="MGFE01000021">
    <property type="protein sequence ID" value="OGL98261.1"/>
    <property type="molecule type" value="Genomic_DNA"/>
</dbReference>
<dbReference type="PANTHER" id="PTHR31891">
    <property type="entry name" value="FORMAMIDASE C869.04-RELATED"/>
    <property type="match status" value="1"/>
</dbReference>